<protein>
    <recommendedName>
        <fullName evidence="3">Glycerophosphocholine acyltransferase 1</fullName>
    </recommendedName>
</protein>
<dbReference type="AlphaFoldDB" id="A0AAW1TBG3"/>
<evidence type="ECO:0000313" key="15">
    <source>
        <dbReference type="EMBL" id="KAK9866905.1"/>
    </source>
</evidence>
<evidence type="ECO:0000256" key="9">
    <source>
        <dbReference type="ARBA" id="ARBA00023136"/>
    </source>
</evidence>
<evidence type="ECO:0000256" key="11">
    <source>
        <dbReference type="ARBA" id="ARBA00023264"/>
    </source>
</evidence>
<evidence type="ECO:0000313" key="16">
    <source>
        <dbReference type="Proteomes" id="UP001485043"/>
    </source>
</evidence>
<dbReference type="EMBL" id="JALJOV010000124">
    <property type="protein sequence ID" value="KAK9866905.1"/>
    <property type="molecule type" value="Genomic_DNA"/>
</dbReference>
<dbReference type="GO" id="GO:0016020">
    <property type="term" value="C:membrane"/>
    <property type="evidence" value="ECO:0007669"/>
    <property type="project" value="UniProtKB-SubCell"/>
</dbReference>
<dbReference type="GO" id="GO:0006656">
    <property type="term" value="P:phosphatidylcholine biosynthetic process"/>
    <property type="evidence" value="ECO:0007669"/>
    <property type="project" value="TreeGrafter"/>
</dbReference>
<keyword evidence="16" id="KW-1185">Reference proteome</keyword>
<keyword evidence="7 14" id="KW-1133">Transmembrane helix</keyword>
<feature type="compositionally biased region" description="Low complexity" evidence="13">
    <location>
        <begin position="90"/>
        <end position="102"/>
    </location>
</feature>
<keyword evidence="4" id="KW-0444">Lipid biosynthesis</keyword>
<reference evidence="15 16" key="1">
    <citation type="journal article" date="2024" name="Nat. Commun.">
        <title>Phylogenomics reveals the evolutionary origins of lichenization in chlorophyte algae.</title>
        <authorList>
            <person name="Puginier C."/>
            <person name="Libourel C."/>
            <person name="Otte J."/>
            <person name="Skaloud P."/>
            <person name="Haon M."/>
            <person name="Grisel S."/>
            <person name="Petersen M."/>
            <person name="Berrin J.G."/>
            <person name="Delaux P.M."/>
            <person name="Dal Grande F."/>
            <person name="Keller J."/>
        </authorList>
    </citation>
    <scope>NUCLEOTIDE SEQUENCE [LARGE SCALE GENOMIC DNA]</scope>
    <source>
        <strain evidence="15 16">SAG 2523</strain>
    </source>
</reference>
<dbReference type="PANTHER" id="PTHR31201">
    <property type="entry name" value="OS01G0585100 PROTEIN"/>
    <property type="match status" value="1"/>
</dbReference>
<evidence type="ECO:0000256" key="6">
    <source>
        <dbReference type="ARBA" id="ARBA00022692"/>
    </source>
</evidence>
<keyword evidence="10" id="KW-0594">Phospholipid biosynthesis</keyword>
<evidence type="ECO:0000256" key="3">
    <source>
        <dbReference type="ARBA" id="ARBA00019082"/>
    </source>
</evidence>
<organism evidence="15 16">
    <name type="scientific">Apatococcus fuscideae</name>
    <dbReference type="NCBI Taxonomy" id="2026836"/>
    <lineage>
        <taxon>Eukaryota</taxon>
        <taxon>Viridiplantae</taxon>
        <taxon>Chlorophyta</taxon>
        <taxon>core chlorophytes</taxon>
        <taxon>Trebouxiophyceae</taxon>
        <taxon>Chlorellales</taxon>
        <taxon>Chlorellaceae</taxon>
        <taxon>Apatococcus</taxon>
    </lineage>
</organism>
<feature type="transmembrane region" description="Helical" evidence="14">
    <location>
        <begin position="385"/>
        <end position="406"/>
    </location>
</feature>
<evidence type="ECO:0000256" key="1">
    <source>
        <dbReference type="ARBA" id="ARBA00004141"/>
    </source>
</evidence>
<evidence type="ECO:0000256" key="14">
    <source>
        <dbReference type="SAM" id="Phobius"/>
    </source>
</evidence>
<gene>
    <name evidence="15" type="ORF">WJX84_003895</name>
</gene>
<feature type="region of interest" description="Disordered" evidence="13">
    <location>
        <begin position="21"/>
        <end position="102"/>
    </location>
</feature>
<evidence type="ECO:0000256" key="10">
    <source>
        <dbReference type="ARBA" id="ARBA00023209"/>
    </source>
</evidence>
<keyword evidence="8" id="KW-0443">Lipid metabolism</keyword>
<dbReference type="InterPro" id="IPR021261">
    <property type="entry name" value="GPCAT"/>
</dbReference>
<evidence type="ECO:0000256" key="2">
    <source>
        <dbReference type="ARBA" id="ARBA00006675"/>
    </source>
</evidence>
<evidence type="ECO:0000256" key="8">
    <source>
        <dbReference type="ARBA" id="ARBA00023098"/>
    </source>
</evidence>
<dbReference type="Pfam" id="PF10998">
    <property type="entry name" value="DUF2838"/>
    <property type="match status" value="1"/>
</dbReference>
<evidence type="ECO:0000256" key="4">
    <source>
        <dbReference type="ARBA" id="ARBA00022516"/>
    </source>
</evidence>
<proteinExistence type="inferred from homology"/>
<evidence type="ECO:0000256" key="13">
    <source>
        <dbReference type="SAM" id="MobiDB-lite"/>
    </source>
</evidence>
<keyword evidence="11" id="KW-1208">Phospholipid metabolism</keyword>
<comment type="similarity">
    <text evidence="2">Belongs to the GPC1 family.</text>
</comment>
<accession>A0AAW1TBG3</accession>
<dbReference type="PANTHER" id="PTHR31201:SF1">
    <property type="entry name" value="GLYCEROPHOSPHOCHOLINE ACYLTRANSFERASE 1"/>
    <property type="match status" value="1"/>
</dbReference>
<dbReference type="Proteomes" id="UP001485043">
    <property type="component" value="Unassembled WGS sequence"/>
</dbReference>
<keyword evidence="12" id="KW-0012">Acyltransferase</keyword>
<keyword evidence="6 14" id="KW-0812">Transmembrane</keyword>
<sequence>MAVEVTAAARKAANRRLAQLLNTSLGHSERETAKTRTAAAAPVKHSCASESQQAGNRPLGPLQLCETEQEGKKGPSTMRRPESSPNLHISAPESPPAGSGSAINSALADLAHCHGLSSAFESASSLGSTLDDYEQVDVGDLDWSILKAQRQRLKAKLQQQFTPGKILLRDKITFMAGTVSAMISAYWLGFSPATFYRIYTVAAFVLLFTRWALYKSKRQHYYLFDFCYMANLLLLFHIWICPHSAFLHKVTFAYAAGPLAWSVVAFRNSLVFHSVDKITSLFLHWYPACVVWTERWHPDVHSRETTAKTPEALKKWHEASFLEIALLPMIPYLIWAVLYYIKIFMVSSEKIQKRGYETLFRYCTENRKSAVSKFVARYPTKYQPLAYMGLHLTLTAATFAVAKIWWNYYHAHTFFLGLHAQPDIEPPHSIVSGLSAKEGTA</sequence>
<feature type="transmembrane region" description="Helical" evidence="14">
    <location>
        <begin position="172"/>
        <end position="190"/>
    </location>
</feature>
<dbReference type="GO" id="GO:0016746">
    <property type="term" value="F:acyltransferase activity"/>
    <property type="evidence" value="ECO:0007669"/>
    <property type="project" value="UniProtKB-KW"/>
</dbReference>
<keyword evidence="5" id="KW-0808">Transferase</keyword>
<comment type="subcellular location">
    <subcellularLocation>
        <location evidence="1">Membrane</location>
        <topology evidence="1">Multi-pass membrane protein</topology>
    </subcellularLocation>
</comment>
<comment type="caution">
    <text evidence="15">The sequence shown here is derived from an EMBL/GenBank/DDBJ whole genome shotgun (WGS) entry which is preliminary data.</text>
</comment>
<evidence type="ECO:0000256" key="5">
    <source>
        <dbReference type="ARBA" id="ARBA00022679"/>
    </source>
</evidence>
<feature type="transmembrane region" description="Helical" evidence="14">
    <location>
        <begin position="221"/>
        <end position="240"/>
    </location>
</feature>
<evidence type="ECO:0000256" key="12">
    <source>
        <dbReference type="ARBA" id="ARBA00023315"/>
    </source>
</evidence>
<evidence type="ECO:0000256" key="7">
    <source>
        <dbReference type="ARBA" id="ARBA00022989"/>
    </source>
</evidence>
<keyword evidence="9 14" id="KW-0472">Membrane</keyword>
<feature type="transmembrane region" description="Helical" evidence="14">
    <location>
        <begin position="321"/>
        <end position="341"/>
    </location>
</feature>
<name>A0AAW1TBG3_9CHLO</name>
<feature type="transmembrane region" description="Helical" evidence="14">
    <location>
        <begin position="196"/>
        <end position="214"/>
    </location>
</feature>